<dbReference type="Proteomes" id="UP000032180">
    <property type="component" value="Chromosome 3"/>
</dbReference>
<reference evidence="2" key="3">
    <citation type="submission" date="2015-04" db="UniProtKB">
        <authorList>
            <consortium name="EnsemblPlants"/>
        </authorList>
    </citation>
    <scope>IDENTIFICATION</scope>
</reference>
<keyword evidence="3" id="KW-1185">Reference proteome</keyword>
<evidence type="ECO:0000313" key="3">
    <source>
        <dbReference type="Proteomes" id="UP000032180"/>
    </source>
</evidence>
<proteinExistence type="predicted"/>
<organism evidence="2 3">
    <name type="scientific">Leersia perrieri</name>
    <dbReference type="NCBI Taxonomy" id="77586"/>
    <lineage>
        <taxon>Eukaryota</taxon>
        <taxon>Viridiplantae</taxon>
        <taxon>Streptophyta</taxon>
        <taxon>Embryophyta</taxon>
        <taxon>Tracheophyta</taxon>
        <taxon>Spermatophyta</taxon>
        <taxon>Magnoliopsida</taxon>
        <taxon>Liliopsida</taxon>
        <taxon>Poales</taxon>
        <taxon>Poaceae</taxon>
        <taxon>BOP clade</taxon>
        <taxon>Oryzoideae</taxon>
        <taxon>Oryzeae</taxon>
        <taxon>Oryzinae</taxon>
        <taxon>Leersia</taxon>
    </lineage>
</organism>
<dbReference type="PANTHER" id="PTHR35162:SF11">
    <property type="entry name" value="CYCLIN-DEPENDENT PROTEIN KINASE INHIBITOR EL2"/>
    <property type="match status" value="1"/>
</dbReference>
<sequence length="85" mass="9465">MAASPEFYRPTAPPSPVSATGAMDEEQYSSCRTPTHVGIKEPTTCPPAPRKPRPVACRKLHLDPSPHHQIISLRLDDLHRLFRPT</sequence>
<evidence type="ECO:0000256" key="1">
    <source>
        <dbReference type="SAM" id="MobiDB-lite"/>
    </source>
</evidence>
<dbReference type="PANTHER" id="PTHR35162">
    <property type="entry name" value="OS08G0516600 PROTEIN"/>
    <property type="match status" value="1"/>
</dbReference>
<accession>A0A0D9VNE7</accession>
<reference evidence="3" key="2">
    <citation type="submission" date="2013-12" db="EMBL/GenBank/DDBJ databases">
        <authorList>
            <person name="Yu Y."/>
            <person name="Lee S."/>
            <person name="de Baynast K."/>
            <person name="Wissotski M."/>
            <person name="Liu L."/>
            <person name="Talag J."/>
            <person name="Goicoechea J."/>
            <person name="Angelova A."/>
            <person name="Jetty R."/>
            <person name="Kudrna D."/>
            <person name="Golser W."/>
            <person name="Rivera L."/>
            <person name="Zhang J."/>
            <person name="Wing R."/>
        </authorList>
    </citation>
    <scope>NUCLEOTIDE SEQUENCE</scope>
</reference>
<dbReference type="HOGENOM" id="CLU_166427_0_0_1"/>
<dbReference type="AlphaFoldDB" id="A0A0D9VNE7"/>
<dbReference type="GO" id="GO:0004861">
    <property type="term" value="F:cyclin-dependent protein serine/threonine kinase inhibitor activity"/>
    <property type="evidence" value="ECO:0007669"/>
    <property type="project" value="EnsemblPlants"/>
</dbReference>
<feature type="region of interest" description="Disordered" evidence="1">
    <location>
        <begin position="1"/>
        <end position="26"/>
    </location>
</feature>
<reference evidence="2 3" key="1">
    <citation type="submission" date="2012-08" db="EMBL/GenBank/DDBJ databases">
        <title>Oryza genome evolution.</title>
        <authorList>
            <person name="Wing R.A."/>
        </authorList>
    </citation>
    <scope>NUCLEOTIDE SEQUENCE</scope>
</reference>
<dbReference type="EnsemblPlants" id="LPERR03G00600.1">
    <property type="protein sequence ID" value="LPERR03G00600.1"/>
    <property type="gene ID" value="LPERR03G00600"/>
</dbReference>
<protein>
    <submittedName>
        <fullName evidence="2">Uncharacterized protein</fullName>
    </submittedName>
</protein>
<name>A0A0D9VNE7_9ORYZ</name>
<dbReference type="InterPro" id="IPR053115">
    <property type="entry name" value="CDK_inhibitor"/>
</dbReference>
<evidence type="ECO:0000313" key="2">
    <source>
        <dbReference type="EnsemblPlants" id="LPERR03G00600.1"/>
    </source>
</evidence>
<dbReference type="Gramene" id="LPERR03G00600.1">
    <property type="protein sequence ID" value="LPERR03G00600.1"/>
    <property type="gene ID" value="LPERR03G00600"/>
</dbReference>
<dbReference type="eggNOG" id="ENOG502R5E9">
    <property type="taxonomic scope" value="Eukaryota"/>
</dbReference>